<dbReference type="PANTHER" id="PTHR11851:SF49">
    <property type="entry name" value="MITOCHONDRIAL-PROCESSING PEPTIDASE SUBUNIT ALPHA"/>
    <property type="match status" value="1"/>
</dbReference>
<accession>A0A1F8F9Q2</accession>
<evidence type="ECO:0000256" key="1">
    <source>
        <dbReference type="ARBA" id="ARBA00007261"/>
    </source>
</evidence>
<name>A0A1F8F9Q2_9BACT</name>
<organism evidence="4 5">
    <name type="scientific">Candidatus Yanofskybacteria bacterium RIFCSPHIGHO2_02_FULL_41_11</name>
    <dbReference type="NCBI Taxonomy" id="1802675"/>
    <lineage>
        <taxon>Bacteria</taxon>
        <taxon>Candidatus Yanofskyibacteriota</taxon>
    </lineage>
</organism>
<dbReference type="SUPFAM" id="SSF63411">
    <property type="entry name" value="LuxS/MPP-like metallohydrolase"/>
    <property type="match status" value="2"/>
</dbReference>
<feature type="domain" description="Peptidase M16 N-terminal" evidence="2">
    <location>
        <begin position="23"/>
        <end position="162"/>
    </location>
</feature>
<sequence length="411" mass="46392">MELKEIVLDNKISLFYIHILQINTVASGVLVKAGTRHEIWPKEAGIAHALEHMRFQGTQLFPTSRDISALIEDDGGVINAWTSGEGTFFWQKIPATAFAKSPLLLSQQLLHPLIPEKKIATEMQNIVQEIRMVKDDPSHFALREFGHLIYSGHVLSRDVLGTEESVTSFTRPDFMNFSDRLYFGQRMRFIVVGNVPELDVVRSFNSYFHDVKASDGSLEENTGNLKTEKREVIHKRQIEQVHMVVGYLLGAGDARSVTALSVFANMIGGGMSFPLFQTVRDKHGLCYQIDCSVDKNKDCSTFYIYVGTNPAKYRDAENLILQIIKECKNNRQLLERAKSLVLGRLSMSYENPASIMQVMAQQILYRGHPKTKVEMIREIESITIGEVEEAVSTYLSEIYQNTLIVGPESLA</sequence>
<dbReference type="InterPro" id="IPR011765">
    <property type="entry name" value="Pept_M16_N"/>
</dbReference>
<dbReference type="InterPro" id="IPR011249">
    <property type="entry name" value="Metalloenz_LuxS/M16"/>
</dbReference>
<evidence type="ECO:0000259" key="2">
    <source>
        <dbReference type="Pfam" id="PF00675"/>
    </source>
</evidence>
<dbReference type="InterPro" id="IPR007863">
    <property type="entry name" value="Peptidase_M16_C"/>
</dbReference>
<dbReference type="Gene3D" id="3.30.830.10">
    <property type="entry name" value="Metalloenzyme, LuxS/M16 peptidase-like"/>
    <property type="match status" value="2"/>
</dbReference>
<evidence type="ECO:0000313" key="5">
    <source>
        <dbReference type="Proteomes" id="UP000177167"/>
    </source>
</evidence>
<dbReference type="Pfam" id="PF00675">
    <property type="entry name" value="Peptidase_M16"/>
    <property type="match status" value="1"/>
</dbReference>
<dbReference type="EMBL" id="MGJP01000039">
    <property type="protein sequence ID" value="OGN09290.1"/>
    <property type="molecule type" value="Genomic_DNA"/>
</dbReference>
<comment type="similarity">
    <text evidence="1">Belongs to the peptidase M16 family.</text>
</comment>
<dbReference type="Proteomes" id="UP000177167">
    <property type="component" value="Unassembled WGS sequence"/>
</dbReference>
<dbReference type="Pfam" id="PF05193">
    <property type="entry name" value="Peptidase_M16_C"/>
    <property type="match status" value="1"/>
</dbReference>
<evidence type="ECO:0000313" key="4">
    <source>
        <dbReference type="EMBL" id="OGN09290.1"/>
    </source>
</evidence>
<dbReference type="GO" id="GO:0046872">
    <property type="term" value="F:metal ion binding"/>
    <property type="evidence" value="ECO:0007669"/>
    <property type="project" value="InterPro"/>
</dbReference>
<gene>
    <name evidence="4" type="ORF">A3J46_02005</name>
</gene>
<reference evidence="4 5" key="1">
    <citation type="journal article" date="2016" name="Nat. Commun.">
        <title>Thousands of microbial genomes shed light on interconnected biogeochemical processes in an aquifer system.</title>
        <authorList>
            <person name="Anantharaman K."/>
            <person name="Brown C.T."/>
            <person name="Hug L.A."/>
            <person name="Sharon I."/>
            <person name="Castelle C.J."/>
            <person name="Probst A.J."/>
            <person name="Thomas B.C."/>
            <person name="Singh A."/>
            <person name="Wilkins M.J."/>
            <person name="Karaoz U."/>
            <person name="Brodie E.L."/>
            <person name="Williams K.H."/>
            <person name="Hubbard S.S."/>
            <person name="Banfield J.F."/>
        </authorList>
    </citation>
    <scope>NUCLEOTIDE SEQUENCE [LARGE SCALE GENOMIC DNA]</scope>
</reference>
<feature type="domain" description="Peptidase M16 C-terminal" evidence="3">
    <location>
        <begin position="168"/>
        <end position="339"/>
    </location>
</feature>
<dbReference type="AlphaFoldDB" id="A0A1F8F9Q2"/>
<evidence type="ECO:0000259" key="3">
    <source>
        <dbReference type="Pfam" id="PF05193"/>
    </source>
</evidence>
<comment type="caution">
    <text evidence="4">The sequence shown here is derived from an EMBL/GenBank/DDBJ whole genome shotgun (WGS) entry which is preliminary data.</text>
</comment>
<dbReference type="PANTHER" id="PTHR11851">
    <property type="entry name" value="METALLOPROTEASE"/>
    <property type="match status" value="1"/>
</dbReference>
<evidence type="ECO:0008006" key="6">
    <source>
        <dbReference type="Google" id="ProtNLM"/>
    </source>
</evidence>
<proteinExistence type="inferred from homology"/>
<protein>
    <recommendedName>
        <fullName evidence="6">Peptidase M16 C-terminal domain-containing protein</fullName>
    </recommendedName>
</protein>
<dbReference type="InterPro" id="IPR050361">
    <property type="entry name" value="MPP/UQCRC_Complex"/>
</dbReference>